<feature type="transmembrane region" description="Helical" evidence="2">
    <location>
        <begin position="376"/>
        <end position="400"/>
    </location>
</feature>
<dbReference type="PANTHER" id="PTHR37813:SF1">
    <property type="entry name" value="FELS-2 PROPHAGE PROTEIN"/>
    <property type="match status" value="1"/>
</dbReference>
<reference evidence="4 5" key="1">
    <citation type="submission" date="2017-08" db="EMBL/GenBank/DDBJ databases">
        <title>Infants hospitalized years apart are colonized by the same room-sourced microbial strains.</title>
        <authorList>
            <person name="Brooks B."/>
            <person name="Olm M.R."/>
            <person name="Firek B.A."/>
            <person name="Baker R."/>
            <person name="Thomas B.C."/>
            <person name="Morowitz M.J."/>
            <person name="Banfield J.F."/>
        </authorList>
    </citation>
    <scope>NUCLEOTIDE SEQUENCE [LARGE SCALE GENOMIC DNA]</scope>
    <source>
        <strain evidence="4">S2_005_002_R2_34</strain>
    </source>
</reference>
<protein>
    <submittedName>
        <fullName evidence="4">Phage tail tape measure protein</fullName>
    </submittedName>
</protein>
<evidence type="ECO:0000313" key="5">
    <source>
        <dbReference type="Proteomes" id="UP000249185"/>
    </source>
</evidence>
<sequence length="699" mass="72593">MILRELLTYLGFTADMKEADAYEKRIERIRESAEKMVATGAAISAPVILAVNRILGVAGEFEATINRVQAAGQFTADQMAALTDKVMELGAASVFSNTDVAASFEDLAKAGVSFEDLVGGLGEGVLNLAAALNAPMDGSGVLLNDVMKLFDITADKAGEVADKLVGVANASKLDFGGLKDAYAMAGSAAHGYGVSLDDLNAALVATANGFSGGSDQGTSFKTFVGRLVPSTKNAAAAMEQYGLKFTDANGRMKSMAEVAQILRDKIGGLSDEQRILFGNAVFGEDAIRMMNAMINSGAEGVNAASEAIRAQGDAVAGAEVKTKGYLGAMEALGGAIENLQIKIAESGLLEWATQGAQALTGIVEWLAKLDPKLLRFGTAASLAAAGFGVLITTLGALILLAGVVSWPLLLIAGAIALVVGGIAAFWPEVQKLWTAVGAGDWDVVFEMWHQAWRNMLDWIKTAFTELVTWLGSCLEWLLPSDIYAPIKSGFLAVIDALKSAWTAFVNFLPEGVRKVGRGIRSFLFGPADEPAPGAPANTNAPPTEAPAGANLPGYASGTRSARRGLALVGEEGAEIVDFGGGERVIPARQTYDILAARAAAIRAPLLAGLGAMAGAATAAQAAPALNMPVSVLSAPASRPAVQIGSLSAPTTVNVERGAIPDGISEERVAELIGERARAEAERTLERVILSASRHFTDQE</sequence>
<evidence type="ECO:0000256" key="2">
    <source>
        <dbReference type="SAM" id="Phobius"/>
    </source>
</evidence>
<keyword evidence="2" id="KW-1133">Transmembrane helix</keyword>
<dbReference type="EMBL" id="QFPW01000006">
    <property type="protein sequence ID" value="PZQ49757.1"/>
    <property type="molecule type" value="Genomic_DNA"/>
</dbReference>
<comment type="caution">
    <text evidence="4">The sequence shown here is derived from an EMBL/GenBank/DDBJ whole genome shotgun (WGS) entry which is preliminary data.</text>
</comment>
<gene>
    <name evidence="4" type="ORF">DI556_09810</name>
</gene>
<feature type="domain" description="Phage tail tape measure protein" evidence="3">
    <location>
        <begin position="84"/>
        <end position="283"/>
    </location>
</feature>
<proteinExistence type="predicted"/>
<evidence type="ECO:0000256" key="1">
    <source>
        <dbReference type="ARBA" id="ARBA00022612"/>
    </source>
</evidence>
<dbReference type="NCBIfam" id="TIGR01760">
    <property type="entry name" value="tape_meas_TP901"/>
    <property type="match status" value="1"/>
</dbReference>
<evidence type="ECO:0000259" key="3">
    <source>
        <dbReference type="Pfam" id="PF10145"/>
    </source>
</evidence>
<dbReference type="PANTHER" id="PTHR37813">
    <property type="entry name" value="FELS-2 PROPHAGE PROTEIN"/>
    <property type="match status" value="1"/>
</dbReference>
<keyword evidence="2" id="KW-0812">Transmembrane</keyword>
<accession>A0A2W5PXY2</accession>
<keyword evidence="2" id="KW-0472">Membrane</keyword>
<dbReference type="Pfam" id="PF10145">
    <property type="entry name" value="PhageMin_Tail"/>
    <property type="match status" value="1"/>
</dbReference>
<evidence type="ECO:0000313" key="4">
    <source>
        <dbReference type="EMBL" id="PZQ49757.1"/>
    </source>
</evidence>
<dbReference type="AlphaFoldDB" id="A0A2W5PXY2"/>
<keyword evidence="1" id="KW-1188">Viral release from host cell</keyword>
<organism evidence="4 5">
    <name type="scientific">Rhodovulum sulfidophilum</name>
    <name type="common">Rhodobacter sulfidophilus</name>
    <dbReference type="NCBI Taxonomy" id="35806"/>
    <lineage>
        <taxon>Bacteria</taxon>
        <taxon>Pseudomonadati</taxon>
        <taxon>Pseudomonadota</taxon>
        <taxon>Alphaproteobacteria</taxon>
        <taxon>Rhodobacterales</taxon>
        <taxon>Paracoccaceae</taxon>
        <taxon>Rhodovulum</taxon>
    </lineage>
</organism>
<dbReference type="Proteomes" id="UP000249185">
    <property type="component" value="Unassembled WGS sequence"/>
</dbReference>
<name>A0A2W5PXY2_RHOSU</name>
<feature type="transmembrane region" description="Helical" evidence="2">
    <location>
        <begin position="406"/>
        <end position="426"/>
    </location>
</feature>
<dbReference type="InterPro" id="IPR010090">
    <property type="entry name" value="Phage_tape_meas"/>
</dbReference>